<feature type="transmembrane region" description="Helical" evidence="1">
    <location>
        <begin position="268"/>
        <end position="289"/>
    </location>
</feature>
<keyword evidence="1" id="KW-1133">Transmembrane helix</keyword>
<keyword evidence="1" id="KW-0472">Membrane</keyword>
<dbReference type="EMBL" id="UOGK01000012">
    <property type="protein sequence ID" value="VAX35836.1"/>
    <property type="molecule type" value="Genomic_DNA"/>
</dbReference>
<accession>A0A3B1CYU7</accession>
<evidence type="ECO:0000313" key="2">
    <source>
        <dbReference type="EMBL" id="VAX35836.1"/>
    </source>
</evidence>
<evidence type="ECO:0000256" key="1">
    <source>
        <dbReference type="SAM" id="Phobius"/>
    </source>
</evidence>
<protein>
    <submittedName>
        <fullName evidence="2">Uncharacterized protein</fullName>
    </submittedName>
</protein>
<keyword evidence="1" id="KW-0812">Transmembrane</keyword>
<feature type="transmembrane region" description="Helical" evidence="1">
    <location>
        <begin position="235"/>
        <end position="256"/>
    </location>
</feature>
<sequence length="340" mass="37829">MTFVMRRKAFDDRGEPYTPVVLAEMVRFAESDEDRVAARALQKMLRRVVKEETRRWSFERFLISIGLSIAFLAIITATLFLFGNMLGGIPSLLVVIFVIVAVTLADRWIAKRRIGRAIGATIVAHGICGRCGYSLRGLGITDNGCLVCPECASVWRAGRLTRAHWEPPKQPLAPKPTLAMAMRIRLLRPRMMTDSRSMLCRRLDSFLVSVGRQRRAELGAERCRQLRAAIRRPTLWLRLTIGVLLAAALLWLFLHWPDADTTMDGALMRFRVLWSCGVVILLLMLAGTLGGELGITARRVAAVCTEENLCASCATDLLDPDAEGYRICPSCGSSWTNPPA</sequence>
<proteinExistence type="predicted"/>
<reference evidence="2" key="1">
    <citation type="submission" date="2018-06" db="EMBL/GenBank/DDBJ databases">
        <authorList>
            <person name="Zhirakovskaya E."/>
        </authorList>
    </citation>
    <scope>NUCLEOTIDE SEQUENCE</scope>
</reference>
<gene>
    <name evidence="2" type="ORF">MNBD_PLANCTO03-838</name>
</gene>
<feature type="transmembrane region" description="Helical" evidence="1">
    <location>
        <begin position="61"/>
        <end position="82"/>
    </location>
</feature>
<name>A0A3B1CYU7_9ZZZZ</name>
<dbReference type="AlphaFoldDB" id="A0A3B1CYU7"/>
<organism evidence="2">
    <name type="scientific">hydrothermal vent metagenome</name>
    <dbReference type="NCBI Taxonomy" id="652676"/>
    <lineage>
        <taxon>unclassified sequences</taxon>
        <taxon>metagenomes</taxon>
        <taxon>ecological metagenomes</taxon>
    </lineage>
</organism>
<feature type="transmembrane region" description="Helical" evidence="1">
    <location>
        <begin position="88"/>
        <end position="109"/>
    </location>
</feature>